<keyword evidence="3" id="KW-1185">Reference proteome</keyword>
<dbReference type="RefSeq" id="WP_091412755.1">
    <property type="nucleotide sequence ID" value="NZ_FOAB01000012.1"/>
</dbReference>
<dbReference type="STRING" id="1038014.SAMN04487910_4601"/>
<evidence type="ECO:0000313" key="2">
    <source>
        <dbReference type="EMBL" id="SEM27013.1"/>
    </source>
</evidence>
<accession>A0A1H7WZN8</accession>
<dbReference type="EMBL" id="FOAB01000012">
    <property type="protein sequence ID" value="SEM27013.1"/>
    <property type="molecule type" value="Genomic_DNA"/>
</dbReference>
<organism evidence="2 3">
    <name type="scientific">Aquimarina amphilecti</name>
    <dbReference type="NCBI Taxonomy" id="1038014"/>
    <lineage>
        <taxon>Bacteria</taxon>
        <taxon>Pseudomonadati</taxon>
        <taxon>Bacteroidota</taxon>
        <taxon>Flavobacteriia</taxon>
        <taxon>Flavobacteriales</taxon>
        <taxon>Flavobacteriaceae</taxon>
        <taxon>Aquimarina</taxon>
    </lineage>
</organism>
<evidence type="ECO:0000256" key="1">
    <source>
        <dbReference type="SAM" id="Coils"/>
    </source>
</evidence>
<sequence>MKNIFKLLTLLLFVGVISCTDKKKEEEETKAAVEKIEAVESELENVTEEVTKKADELEDSLKDLDSI</sequence>
<dbReference type="Proteomes" id="UP000198521">
    <property type="component" value="Unassembled WGS sequence"/>
</dbReference>
<dbReference type="AlphaFoldDB" id="A0A1H7WZN8"/>
<name>A0A1H7WZN8_AQUAM</name>
<proteinExistence type="predicted"/>
<feature type="coiled-coil region" evidence="1">
    <location>
        <begin position="22"/>
        <end position="67"/>
    </location>
</feature>
<dbReference type="PROSITE" id="PS51257">
    <property type="entry name" value="PROKAR_LIPOPROTEIN"/>
    <property type="match status" value="1"/>
</dbReference>
<gene>
    <name evidence="2" type="ORF">SAMN04487910_4601</name>
</gene>
<evidence type="ECO:0000313" key="3">
    <source>
        <dbReference type="Proteomes" id="UP000198521"/>
    </source>
</evidence>
<reference evidence="3" key="1">
    <citation type="submission" date="2016-10" db="EMBL/GenBank/DDBJ databases">
        <authorList>
            <person name="Varghese N."/>
            <person name="Submissions S."/>
        </authorList>
    </citation>
    <scope>NUCLEOTIDE SEQUENCE [LARGE SCALE GENOMIC DNA]</scope>
    <source>
        <strain evidence="3">DSM 25232 / NCIMB 14723 / 92V</strain>
    </source>
</reference>
<keyword evidence="1" id="KW-0175">Coiled coil</keyword>
<protein>
    <submittedName>
        <fullName evidence="2">Uncharacterized protein</fullName>
    </submittedName>
</protein>